<dbReference type="AlphaFoldDB" id="A0A3D8I8I8"/>
<evidence type="ECO:0000313" key="2">
    <source>
        <dbReference type="Proteomes" id="UP000256379"/>
    </source>
</evidence>
<feature type="non-terminal residue" evidence="1">
    <location>
        <position position="1"/>
    </location>
</feature>
<dbReference type="EMBL" id="NXLQ01000051">
    <property type="protein sequence ID" value="RDU61479.1"/>
    <property type="molecule type" value="Genomic_DNA"/>
</dbReference>
<sequence>KIIASAQYGSSNRLPIYTGKDSHAIVPTTQTLYLYSYLLELDTNHNKVKDKSLSECIAYLNAFIQSIFIAFNPLSFAINSRNFKDEQNEAQTATLHFDHVFEKKPKDSDFMTTFIEHILYVTDLEKEIESFYITLHTNTENIIDKIMILDSKRYFPRMIDKDDLDKLKDKRCTLAEKRAIFKCQPFVIVDEEDKEVLDNQEKITRLFRHNSNSTQVVLSNDETNQKYFNARIAMMDNILYGEEVKVCYIADMKQWG</sequence>
<name>A0A3D8I8I8_9HELI</name>
<proteinExistence type="predicted"/>
<organism evidence="1 2">
    <name type="scientific">Helicobacter didelphidarum</name>
    <dbReference type="NCBI Taxonomy" id="2040648"/>
    <lineage>
        <taxon>Bacteria</taxon>
        <taxon>Pseudomonadati</taxon>
        <taxon>Campylobacterota</taxon>
        <taxon>Epsilonproteobacteria</taxon>
        <taxon>Campylobacterales</taxon>
        <taxon>Helicobacteraceae</taxon>
        <taxon>Helicobacter</taxon>
    </lineage>
</organism>
<evidence type="ECO:0000313" key="1">
    <source>
        <dbReference type="EMBL" id="RDU61479.1"/>
    </source>
</evidence>
<dbReference type="Proteomes" id="UP000256379">
    <property type="component" value="Unassembled WGS sequence"/>
</dbReference>
<reference evidence="1 2" key="1">
    <citation type="submission" date="2018-04" db="EMBL/GenBank/DDBJ databases">
        <title>Novel Campyloabacter and Helicobacter Species and Strains.</title>
        <authorList>
            <person name="Mannion A.J."/>
            <person name="Shen Z."/>
            <person name="Fox J.G."/>
        </authorList>
    </citation>
    <scope>NUCLEOTIDE SEQUENCE [LARGE SCALE GENOMIC DNA]</scope>
    <source>
        <strain evidence="1 2">MIT 17-337</strain>
    </source>
</reference>
<accession>A0A3D8I8I8</accession>
<gene>
    <name evidence="1" type="ORF">CQA53_10055</name>
</gene>
<protein>
    <submittedName>
        <fullName evidence="1">Uncharacterized protein</fullName>
    </submittedName>
</protein>
<comment type="caution">
    <text evidence="1">The sequence shown here is derived from an EMBL/GenBank/DDBJ whole genome shotgun (WGS) entry which is preliminary data.</text>
</comment>
<keyword evidence="2" id="KW-1185">Reference proteome</keyword>